<dbReference type="InterPro" id="IPR051448">
    <property type="entry name" value="CdaR-like_regulators"/>
</dbReference>
<organism evidence="5 6">
    <name type="scientific">Pullulanibacillus pueri</name>
    <dbReference type="NCBI Taxonomy" id="1437324"/>
    <lineage>
        <taxon>Bacteria</taxon>
        <taxon>Bacillati</taxon>
        <taxon>Bacillota</taxon>
        <taxon>Bacilli</taxon>
        <taxon>Bacillales</taxon>
        <taxon>Sporolactobacillaceae</taxon>
        <taxon>Pullulanibacillus</taxon>
    </lineage>
</organism>
<dbReference type="Gene3D" id="1.10.10.2840">
    <property type="entry name" value="PucR C-terminal helix-turn-helix domain"/>
    <property type="match status" value="1"/>
</dbReference>
<evidence type="ECO:0000256" key="1">
    <source>
        <dbReference type="ARBA" id="ARBA00006754"/>
    </source>
</evidence>
<dbReference type="AlphaFoldDB" id="A0A8J3A016"/>
<accession>A0A8J3A016</accession>
<keyword evidence="6" id="KW-1185">Reference proteome</keyword>
<dbReference type="InterPro" id="IPR042070">
    <property type="entry name" value="PucR_C-HTH_sf"/>
</dbReference>
<dbReference type="Pfam" id="PF07905">
    <property type="entry name" value="PucR"/>
    <property type="match status" value="1"/>
</dbReference>
<dbReference type="InterPro" id="IPR012914">
    <property type="entry name" value="PucR_dom"/>
</dbReference>
<reference evidence="5" key="1">
    <citation type="journal article" date="2014" name="Int. J. Syst. Evol. Microbiol.">
        <title>Complete genome sequence of Corynebacterium casei LMG S-19264T (=DSM 44701T), isolated from a smear-ripened cheese.</title>
        <authorList>
            <consortium name="US DOE Joint Genome Institute (JGI-PGF)"/>
            <person name="Walter F."/>
            <person name="Albersmeier A."/>
            <person name="Kalinowski J."/>
            <person name="Ruckert C."/>
        </authorList>
    </citation>
    <scope>NUCLEOTIDE SEQUENCE</scope>
    <source>
        <strain evidence="5">CGMCC 1.12777</strain>
    </source>
</reference>
<gene>
    <name evidence="5" type="ORF">GCM10007096_41330</name>
</gene>
<evidence type="ECO:0000259" key="2">
    <source>
        <dbReference type="Pfam" id="PF07905"/>
    </source>
</evidence>
<dbReference type="PANTHER" id="PTHR33744:SF1">
    <property type="entry name" value="DNA-BINDING TRANSCRIPTIONAL ACTIVATOR ADER"/>
    <property type="match status" value="1"/>
</dbReference>
<evidence type="ECO:0000313" key="6">
    <source>
        <dbReference type="Proteomes" id="UP000656813"/>
    </source>
</evidence>
<name>A0A8J3A016_9BACL</name>
<dbReference type="Pfam" id="PF17853">
    <property type="entry name" value="GGDEF_2"/>
    <property type="match status" value="1"/>
</dbReference>
<dbReference type="Proteomes" id="UP000656813">
    <property type="component" value="Unassembled WGS sequence"/>
</dbReference>
<dbReference type="EMBL" id="BMFV01000054">
    <property type="protein sequence ID" value="GGH88609.1"/>
    <property type="molecule type" value="Genomic_DNA"/>
</dbReference>
<evidence type="ECO:0000313" key="5">
    <source>
        <dbReference type="EMBL" id="GGH88609.1"/>
    </source>
</evidence>
<feature type="domain" description="CdaR GGDEF-like" evidence="4">
    <location>
        <begin position="292"/>
        <end position="414"/>
    </location>
</feature>
<feature type="domain" description="Purine catabolism PurC-like" evidence="2">
    <location>
        <begin position="10"/>
        <end position="124"/>
    </location>
</feature>
<feature type="domain" description="PucR C-terminal helix-turn-helix" evidence="3">
    <location>
        <begin position="468"/>
        <end position="526"/>
    </location>
</feature>
<dbReference type="RefSeq" id="WP_188499283.1">
    <property type="nucleotide sequence ID" value="NZ_BMFV01000054.1"/>
</dbReference>
<sequence>MGITVKNAMKIGGLRECRVVAGEKGLSRIINNVTIMEVSDIIRWLKGNELLLTTLYPIKDDPVAQRALIQKLYKSKTTALAIKPFHIIKTIPEVILEEAEKLGFPVIEIPEKVSYLDILSPVMNVVFDNKVVLQEDLEQASKILREISLSNKGIGKFIDTLSFLTKNIVTVESQLPFMKLPKPDVDIPPLTEEEQRELALIKHPIRLERIYGDKRVPCIVAPVMLDGHIYGNITCWGIKTDNLEIDLAILEQASTFLSLEFLRLKVKYDVEQQYKNDFMRELLFNESMNLQDLMEWGEKYDFVNEGQYICLLLVNDRTDYKEGNLDTSKVNEVDYIVRQRWPKAITGKIRDLVCVILPIDDLKGDKLRGQCERLCSDLDAYVERHFVSCMGVGRAYSGIKGLRKSYYQAEQAIKLRHHVKEFQRILFYDDLGVYRLLGHLVGGRELTEFYEETIGKLVKYDEHHDQKLVETIEAYFQQNENLKEASQALYIHVNTLKYRIQKVSTITGYHLNHSDGKMMLQLGLKIHEMLR</sequence>
<dbReference type="PANTHER" id="PTHR33744">
    <property type="entry name" value="CARBOHYDRATE DIACID REGULATOR"/>
    <property type="match status" value="1"/>
</dbReference>
<reference evidence="5" key="2">
    <citation type="submission" date="2020-09" db="EMBL/GenBank/DDBJ databases">
        <authorList>
            <person name="Sun Q."/>
            <person name="Zhou Y."/>
        </authorList>
    </citation>
    <scope>NUCLEOTIDE SEQUENCE</scope>
    <source>
        <strain evidence="5">CGMCC 1.12777</strain>
    </source>
</reference>
<proteinExistence type="inferred from homology"/>
<dbReference type="InterPro" id="IPR041522">
    <property type="entry name" value="CdaR_GGDEF"/>
</dbReference>
<protein>
    <submittedName>
        <fullName evidence="5">CdaR family transcriptional regulator</fullName>
    </submittedName>
</protein>
<comment type="similarity">
    <text evidence="1">Belongs to the CdaR family.</text>
</comment>
<comment type="caution">
    <text evidence="5">The sequence shown here is derived from an EMBL/GenBank/DDBJ whole genome shotgun (WGS) entry which is preliminary data.</text>
</comment>
<evidence type="ECO:0000259" key="4">
    <source>
        <dbReference type="Pfam" id="PF17853"/>
    </source>
</evidence>
<dbReference type="InterPro" id="IPR025736">
    <property type="entry name" value="PucR_C-HTH_dom"/>
</dbReference>
<dbReference type="Pfam" id="PF13556">
    <property type="entry name" value="HTH_30"/>
    <property type="match status" value="1"/>
</dbReference>
<evidence type="ECO:0000259" key="3">
    <source>
        <dbReference type="Pfam" id="PF13556"/>
    </source>
</evidence>